<dbReference type="Pfam" id="PF23563">
    <property type="entry name" value="TRIP13_N"/>
    <property type="match status" value="1"/>
</dbReference>
<dbReference type="Gene3D" id="3.40.50.300">
    <property type="entry name" value="P-loop containing nucleotide triphosphate hydrolases"/>
    <property type="match status" value="1"/>
</dbReference>
<dbReference type="Proteomes" id="UP000242877">
    <property type="component" value="Unassembled WGS sequence"/>
</dbReference>
<keyword evidence="2 5" id="KW-0547">Nucleotide-binding</keyword>
<comment type="caution">
    <text evidence="7">The sequence shown here is derived from an EMBL/GenBank/DDBJ whole genome shotgun (WGS) entry which is preliminary data.</text>
</comment>
<dbReference type="PANTHER" id="PTHR45991">
    <property type="entry name" value="PACHYTENE CHECKPOINT PROTEIN 2"/>
    <property type="match status" value="1"/>
</dbReference>
<proteinExistence type="inferred from homology"/>
<dbReference type="InterPro" id="IPR003593">
    <property type="entry name" value="AAA+_ATPase"/>
</dbReference>
<dbReference type="VEuPathDB" id="FungiDB:AAP_01932"/>
<keyword evidence="3 5" id="KW-0067">ATP-binding</keyword>
<dbReference type="GO" id="GO:0051598">
    <property type="term" value="P:meiotic recombination checkpoint signaling"/>
    <property type="evidence" value="ECO:0007669"/>
    <property type="project" value="TreeGrafter"/>
</dbReference>
<evidence type="ECO:0000256" key="5">
    <source>
        <dbReference type="RuleBase" id="RU003651"/>
    </source>
</evidence>
<dbReference type="PROSITE" id="PS00674">
    <property type="entry name" value="AAA"/>
    <property type="match status" value="1"/>
</dbReference>
<dbReference type="InterPro" id="IPR044539">
    <property type="entry name" value="Pch2-like"/>
</dbReference>
<comment type="similarity">
    <text evidence="1">Belongs to the AAA ATPase family. PCH2 subfamily.</text>
</comment>
<dbReference type="Pfam" id="PF23242">
    <property type="entry name" value="AAA_lid_TRIP13_C"/>
    <property type="match status" value="1"/>
</dbReference>
<keyword evidence="4" id="KW-0469">Meiosis</keyword>
<dbReference type="OrthoDB" id="5925at2759"/>
<evidence type="ECO:0000256" key="3">
    <source>
        <dbReference type="ARBA" id="ARBA00022840"/>
    </source>
</evidence>
<evidence type="ECO:0000256" key="2">
    <source>
        <dbReference type="ARBA" id="ARBA00022741"/>
    </source>
</evidence>
<dbReference type="GO" id="GO:0016887">
    <property type="term" value="F:ATP hydrolysis activity"/>
    <property type="evidence" value="ECO:0007669"/>
    <property type="project" value="InterPro"/>
</dbReference>
<dbReference type="AlphaFoldDB" id="A0A162IIA5"/>
<evidence type="ECO:0000313" key="7">
    <source>
        <dbReference type="EMBL" id="KZZ94632.1"/>
    </source>
</evidence>
<dbReference type="GO" id="GO:0005524">
    <property type="term" value="F:ATP binding"/>
    <property type="evidence" value="ECO:0007669"/>
    <property type="project" value="UniProtKB-KW"/>
</dbReference>
<dbReference type="FunFam" id="3.40.50.300:FF:001494">
    <property type="entry name" value="Pachytene checkpoint component Pch2"/>
    <property type="match status" value="1"/>
</dbReference>
<name>A0A162IIA5_9EURO</name>
<protein>
    <submittedName>
        <fullName evidence="7">Pachytene checkpoint component Pch2</fullName>
    </submittedName>
</protein>
<dbReference type="InterPro" id="IPR003959">
    <property type="entry name" value="ATPase_AAA_core"/>
</dbReference>
<dbReference type="SUPFAM" id="SSF52540">
    <property type="entry name" value="P-loop containing nucleoside triphosphate hydrolases"/>
    <property type="match status" value="1"/>
</dbReference>
<gene>
    <name evidence="7" type="ORF">AAP_01932</name>
</gene>
<dbReference type="EMBL" id="AZGZ01000006">
    <property type="protein sequence ID" value="KZZ94632.1"/>
    <property type="molecule type" value="Genomic_DNA"/>
</dbReference>
<dbReference type="GO" id="GO:0007131">
    <property type="term" value="P:reciprocal meiotic recombination"/>
    <property type="evidence" value="ECO:0007669"/>
    <property type="project" value="TreeGrafter"/>
</dbReference>
<dbReference type="InterPro" id="IPR003960">
    <property type="entry name" value="ATPase_AAA_CS"/>
</dbReference>
<dbReference type="PANTHER" id="PTHR45991:SF1">
    <property type="entry name" value="PACHYTENE CHECKPOINT PROTEIN 2 HOMOLOG"/>
    <property type="match status" value="1"/>
</dbReference>
<accession>A0A162IIA5</accession>
<dbReference type="SMART" id="SM00382">
    <property type="entry name" value="AAA"/>
    <property type="match status" value="1"/>
</dbReference>
<dbReference type="InterPro" id="IPR027417">
    <property type="entry name" value="P-loop_NTPase"/>
</dbReference>
<evidence type="ECO:0000259" key="6">
    <source>
        <dbReference type="SMART" id="SM00382"/>
    </source>
</evidence>
<dbReference type="GO" id="GO:0005634">
    <property type="term" value="C:nucleus"/>
    <property type="evidence" value="ECO:0007669"/>
    <property type="project" value="TreeGrafter"/>
</dbReference>
<dbReference type="InterPro" id="IPR058249">
    <property type="entry name" value="Pch2_C"/>
</dbReference>
<evidence type="ECO:0000256" key="4">
    <source>
        <dbReference type="ARBA" id="ARBA00023254"/>
    </source>
</evidence>
<evidence type="ECO:0000313" key="8">
    <source>
        <dbReference type="Proteomes" id="UP000242877"/>
    </source>
</evidence>
<sequence length="511" mass="56081">MPSSVRTSSAPITVNKPVLHIEVRIKDNADDGAIVRTDLVRDEVIQWLVDSFAILNLGQEIVSFDDFTGSHARCLESIKVIECTGISTTTSGGAGLETLNTANCPAIDASTRAAYRIDEVELDVHAYQLRPNAPTRTLANRASANPSGAVQGNNGFLTGSDGSDDALPEARVVELPCQEYDGIWESLMFDTPVASNLLRALSRMVLFSWKKLDTWTINWNRIALLYGPPGTGKTSLCRALAQKLSIRLSKCFPSSKLVEISAPSLGSKFFSESSKLVSGLFDNIEVLADEEPDTFIAVFIDEVESLTAKREETLSGNDPFDAMRAVNALLTGLDRIRRHSNVLVLCTSNLITALDSAFFDRIDIKQFIPHPSPSIIYEIYRSCLTSLNACSLISGSTFDVIHSDPAQPDSPLKYIASPSQELLLPTWTDMLLWYQIFPESIPKRLAEIARESEGLSGRTLRRLPALALVLYTNHTTCTIDQAIEALERAVREENKAKREADGNRKTGCTVP</sequence>
<evidence type="ECO:0000256" key="1">
    <source>
        <dbReference type="ARBA" id="ARBA00007271"/>
    </source>
</evidence>
<reference evidence="7 8" key="1">
    <citation type="journal article" date="2016" name="Genome Biol. Evol.">
        <title>Divergent and convergent evolution of fungal pathogenicity.</title>
        <authorList>
            <person name="Shang Y."/>
            <person name="Xiao G."/>
            <person name="Zheng P."/>
            <person name="Cen K."/>
            <person name="Zhan S."/>
            <person name="Wang C."/>
        </authorList>
    </citation>
    <scope>NUCLEOTIDE SEQUENCE [LARGE SCALE GENOMIC DNA]</scope>
    <source>
        <strain evidence="7 8">ARSEF 7405</strain>
    </source>
</reference>
<dbReference type="GO" id="GO:0005694">
    <property type="term" value="C:chromosome"/>
    <property type="evidence" value="ECO:0007669"/>
    <property type="project" value="TreeGrafter"/>
</dbReference>
<feature type="domain" description="AAA+ ATPase" evidence="6">
    <location>
        <begin position="219"/>
        <end position="372"/>
    </location>
</feature>
<keyword evidence="8" id="KW-1185">Reference proteome</keyword>
<organism evidence="7 8">
    <name type="scientific">Ascosphaera apis ARSEF 7405</name>
    <dbReference type="NCBI Taxonomy" id="392613"/>
    <lineage>
        <taxon>Eukaryota</taxon>
        <taxon>Fungi</taxon>
        <taxon>Dikarya</taxon>
        <taxon>Ascomycota</taxon>
        <taxon>Pezizomycotina</taxon>
        <taxon>Eurotiomycetes</taxon>
        <taxon>Eurotiomycetidae</taxon>
        <taxon>Onygenales</taxon>
        <taxon>Ascosphaeraceae</taxon>
        <taxon>Ascosphaera</taxon>
    </lineage>
</organism>
<dbReference type="Pfam" id="PF00004">
    <property type="entry name" value="AAA"/>
    <property type="match status" value="1"/>
</dbReference>